<dbReference type="GO" id="GO:0016787">
    <property type="term" value="F:hydrolase activity"/>
    <property type="evidence" value="ECO:0007669"/>
    <property type="project" value="UniProtKB-ARBA"/>
</dbReference>
<evidence type="ECO:0000313" key="1">
    <source>
        <dbReference type="EMBL" id="TQV75788.1"/>
    </source>
</evidence>
<dbReference type="RefSeq" id="WP_142898775.1">
    <property type="nucleotide sequence ID" value="NZ_ML660060.1"/>
</dbReference>
<keyword evidence="2" id="KW-1185">Reference proteome</keyword>
<gene>
    <name evidence="1" type="ORF">FKG95_23025</name>
</gene>
<dbReference type="Pfam" id="PF01663">
    <property type="entry name" value="Phosphodiest"/>
    <property type="match status" value="1"/>
</dbReference>
<dbReference type="Proteomes" id="UP000315252">
    <property type="component" value="Unassembled WGS sequence"/>
</dbReference>
<dbReference type="PANTHER" id="PTHR10151:SF120">
    <property type="entry name" value="BIS(5'-ADENOSYL)-TRIPHOSPHATASE"/>
    <property type="match status" value="1"/>
</dbReference>
<evidence type="ECO:0000313" key="2">
    <source>
        <dbReference type="Proteomes" id="UP000315252"/>
    </source>
</evidence>
<dbReference type="InterPro" id="IPR017850">
    <property type="entry name" value="Alkaline_phosphatase_core_sf"/>
</dbReference>
<reference evidence="1 2" key="1">
    <citation type="submission" date="2019-06" db="EMBL/GenBank/DDBJ databases">
        <title>Whole genome sequence for Rhodospirillaceae sp. R148.</title>
        <authorList>
            <person name="Wang G."/>
        </authorList>
    </citation>
    <scope>NUCLEOTIDE SEQUENCE [LARGE SCALE GENOMIC DNA]</scope>
    <source>
        <strain evidence="1 2">R148</strain>
    </source>
</reference>
<dbReference type="PANTHER" id="PTHR10151">
    <property type="entry name" value="ECTONUCLEOTIDE PYROPHOSPHATASE/PHOSPHODIESTERASE"/>
    <property type="match status" value="1"/>
</dbReference>
<comment type="caution">
    <text evidence="1">The sequence shown here is derived from an EMBL/GenBank/DDBJ whole genome shotgun (WGS) entry which is preliminary data.</text>
</comment>
<organism evidence="1 2">
    <name type="scientific">Denitrobaculum tricleocarpae</name>
    <dbReference type="NCBI Taxonomy" id="2591009"/>
    <lineage>
        <taxon>Bacteria</taxon>
        <taxon>Pseudomonadati</taxon>
        <taxon>Pseudomonadota</taxon>
        <taxon>Alphaproteobacteria</taxon>
        <taxon>Rhodospirillales</taxon>
        <taxon>Rhodospirillaceae</taxon>
        <taxon>Denitrobaculum</taxon>
    </lineage>
</organism>
<dbReference type="InterPro" id="IPR002591">
    <property type="entry name" value="Phosphodiest/P_Trfase"/>
</dbReference>
<dbReference type="EMBL" id="VHSH01000009">
    <property type="protein sequence ID" value="TQV75788.1"/>
    <property type="molecule type" value="Genomic_DNA"/>
</dbReference>
<dbReference type="Gene3D" id="3.40.720.10">
    <property type="entry name" value="Alkaline Phosphatase, subunit A"/>
    <property type="match status" value="1"/>
</dbReference>
<dbReference type="OrthoDB" id="8580666at2"/>
<name>A0A545TF03_9PROT</name>
<sequence length="277" mass="30524">MSRKVVLIILDGMGWKTARTLLGNVEGWVEKGDASVWKMRATLPSVSGPCYASIHSGVTPQEHGIVDNYKEMKTDVADIFSEARKAGRTTAAAAHSLFSSYFQRAPFDIYRDLEVDDESLPIQHGRFYTMRGETKGNLAVPAEADLFAQAAIMIDRHQPDYLLLHSCTVDSTGHRHGPDSAEMDHVVYVLDGVLGNALPRWLDQGYEIMVTSDHGQSPRGHHGGTTDEMREVAFYYFGDGKRPDAGVVLDQLQIAPTVLARLGVPPADSMRHPSFLT</sequence>
<dbReference type="AlphaFoldDB" id="A0A545TF03"/>
<dbReference type="SUPFAM" id="SSF53649">
    <property type="entry name" value="Alkaline phosphatase-like"/>
    <property type="match status" value="1"/>
</dbReference>
<proteinExistence type="predicted"/>
<protein>
    <submittedName>
        <fullName evidence="1">Alkaline phosphatase family protein</fullName>
    </submittedName>
</protein>
<accession>A0A545TF03</accession>